<keyword evidence="8" id="KW-1015">Disulfide bond</keyword>
<dbReference type="PANTHER" id="PTHR47466">
    <property type="match status" value="1"/>
</dbReference>
<dbReference type="GO" id="GO:0004553">
    <property type="term" value="F:hydrolase activity, hydrolyzing O-glycosyl compounds"/>
    <property type="evidence" value="ECO:0007669"/>
    <property type="project" value="UniProtKB-ARBA"/>
</dbReference>
<dbReference type="SUPFAM" id="SSF55486">
    <property type="entry name" value="Metalloproteases ('zincins'), catalytic domain"/>
    <property type="match status" value="1"/>
</dbReference>
<dbReference type="Proteomes" id="UP000192796">
    <property type="component" value="Unassembled WGS sequence"/>
</dbReference>
<evidence type="ECO:0000256" key="3">
    <source>
        <dbReference type="ARBA" id="ARBA00022723"/>
    </source>
</evidence>
<dbReference type="PANTHER" id="PTHR47466:SF1">
    <property type="entry name" value="METALLOPROTEASE MEP1 (AFU_ORTHOLOGUE AFUA_1G07730)-RELATED"/>
    <property type="match status" value="1"/>
</dbReference>
<keyword evidence="2" id="KW-0645">Protease</keyword>
<sequence>MLLKRYGCIAVLILMQGIVLSSMAQDLPIKRCATMELLKNSLEKDQALKERYEQDLLRIQQLAAERASNPGAREMATPVYIPVVFHIVLPDPTQVTDKMIDDQMKVWNTDFAGLNADSVNIPAAFKPLFGHSKIQFVLAKRTPDNLPTTGIERTVTTQTSFSATNHNVKHATTGGANSWGSSKYLNVWICTLSNGVLGYSTFPTSAAAADQGIVIYSVTLPGGSLAGYNDGRTLTHESGHYFFLYHIWGDDDGACTGSDGVNDTPNQSDASAGCHTGVVTDACTTTAPGIMYQNYMDYSSDGCMALFTLLQVNRMETALNNYRISLTTSNGAVSPLKDVDAQVLSIDNPVNRVCDTKFQPVITLRNYGSLPLTAVDIYASVDGGTPVQTHWTGSLASLATASVQLNAVTTGATGSHSVKIQVATPNGVTDMNGVNDTLSKSFVYPVAIAPPLTEGFEADVFPPANWDIINADNSYTWERVTGVAKTGAASMVVRNFSYTQNGQTDYLRLPQLAIADADSAFLTFQVAAAIQTNAGTLLNSWDTLQVLVSTDCGSTFTSLYKKWGGTLATRSGITTTSFIPAANEWRKDSVNLTPYINKGPVMIAFANSTGNENIVYVDDINLYKKSVNPNLEKEGWLITPNPSNGPVTVQFKTTPVNLKGISLFSSNGQKIAEKIISNTPATLYPFNLGSYASGVYIIKLVYSDHTVSRKIIKK</sequence>
<comment type="similarity">
    <text evidence="1">Belongs to the peptidase M43B family.</text>
</comment>
<dbReference type="Pfam" id="PF18962">
    <property type="entry name" value="Por_Secre_tail"/>
    <property type="match status" value="1"/>
</dbReference>
<keyword evidence="4" id="KW-0732">Signal</keyword>
<keyword evidence="3" id="KW-0479">Metal-binding</keyword>
<dbReference type="InterPro" id="IPR013783">
    <property type="entry name" value="Ig-like_fold"/>
</dbReference>
<accession>A0A1V9FIZ2</accession>
<organism evidence="12 13">
    <name type="scientific">Niastella vici</name>
    <dbReference type="NCBI Taxonomy" id="1703345"/>
    <lineage>
        <taxon>Bacteria</taxon>
        <taxon>Pseudomonadati</taxon>
        <taxon>Bacteroidota</taxon>
        <taxon>Chitinophagia</taxon>
        <taxon>Chitinophagales</taxon>
        <taxon>Chitinophagaceae</taxon>
        <taxon>Niastella</taxon>
    </lineage>
</organism>
<dbReference type="InterPro" id="IPR013320">
    <property type="entry name" value="ConA-like_dom_sf"/>
</dbReference>
<dbReference type="EMBL" id="LVYD01000102">
    <property type="protein sequence ID" value="OQP58251.1"/>
    <property type="molecule type" value="Genomic_DNA"/>
</dbReference>
<reference evidence="12 13" key="1">
    <citation type="submission" date="2016-03" db="EMBL/GenBank/DDBJ databases">
        <title>Niastella vici sp. nov., isolated from farmland soil.</title>
        <authorList>
            <person name="Chen L."/>
            <person name="Wang D."/>
            <person name="Yang S."/>
            <person name="Wang G."/>
        </authorList>
    </citation>
    <scope>NUCLEOTIDE SEQUENCE [LARGE SCALE GENOMIC DNA]</scope>
    <source>
        <strain evidence="12 13">DJ57</strain>
    </source>
</reference>
<dbReference type="NCBIfam" id="NF038128">
    <property type="entry name" value="choice_anch_J"/>
    <property type="match status" value="1"/>
</dbReference>
<evidence type="ECO:0000256" key="4">
    <source>
        <dbReference type="ARBA" id="ARBA00022729"/>
    </source>
</evidence>
<evidence type="ECO:0000256" key="1">
    <source>
        <dbReference type="ARBA" id="ARBA00008721"/>
    </source>
</evidence>
<dbReference type="GO" id="GO:0005975">
    <property type="term" value="P:carbohydrate metabolic process"/>
    <property type="evidence" value="ECO:0007669"/>
    <property type="project" value="UniProtKB-ARBA"/>
</dbReference>
<keyword evidence="13" id="KW-1185">Reference proteome</keyword>
<dbReference type="NCBIfam" id="TIGR04183">
    <property type="entry name" value="Por_Secre_tail"/>
    <property type="match status" value="1"/>
</dbReference>
<dbReference type="InterPro" id="IPR008754">
    <property type="entry name" value="Peptidase_M43"/>
</dbReference>
<dbReference type="GO" id="GO:0006508">
    <property type="term" value="P:proteolysis"/>
    <property type="evidence" value="ECO:0007669"/>
    <property type="project" value="UniProtKB-KW"/>
</dbReference>
<feature type="domain" description="Secretion system C-terminal sorting" evidence="11">
    <location>
        <begin position="640"/>
        <end position="712"/>
    </location>
</feature>
<evidence type="ECO:0008006" key="14">
    <source>
        <dbReference type="Google" id="ProtNLM"/>
    </source>
</evidence>
<evidence type="ECO:0000259" key="11">
    <source>
        <dbReference type="Pfam" id="PF18962"/>
    </source>
</evidence>
<keyword evidence="9" id="KW-0175">Coiled coil</keyword>
<protein>
    <recommendedName>
        <fullName evidence="14">Peptidase M43 pregnancy-associated plasma-A domain-containing protein</fullName>
    </recommendedName>
</protein>
<dbReference type="SUPFAM" id="SSF49899">
    <property type="entry name" value="Concanavalin A-like lectins/glucanases"/>
    <property type="match status" value="1"/>
</dbReference>
<dbReference type="STRING" id="1703345.A3860_07990"/>
<dbReference type="OrthoDB" id="6278496at2"/>
<dbReference type="AlphaFoldDB" id="A0A1V9FIZ2"/>
<gene>
    <name evidence="12" type="ORF">A3860_07990</name>
</gene>
<dbReference type="InterPro" id="IPR024079">
    <property type="entry name" value="MetalloPept_cat_dom_sf"/>
</dbReference>
<dbReference type="Gene3D" id="3.40.390.10">
    <property type="entry name" value="Collagenase (Catalytic Domain)"/>
    <property type="match status" value="1"/>
</dbReference>
<dbReference type="Gene3D" id="2.60.120.200">
    <property type="match status" value="1"/>
</dbReference>
<evidence type="ECO:0000313" key="12">
    <source>
        <dbReference type="EMBL" id="OQP58251.1"/>
    </source>
</evidence>
<dbReference type="GO" id="GO:0008237">
    <property type="term" value="F:metallopeptidase activity"/>
    <property type="evidence" value="ECO:0007669"/>
    <property type="project" value="UniProtKB-KW"/>
</dbReference>
<proteinExistence type="inferred from homology"/>
<feature type="domain" description="Peptidase M43 pregnancy-associated plasma-A" evidence="10">
    <location>
        <begin position="177"/>
        <end position="319"/>
    </location>
</feature>
<dbReference type="CDD" id="cd04275">
    <property type="entry name" value="ZnMc_pappalysin_like"/>
    <property type="match status" value="1"/>
</dbReference>
<name>A0A1V9FIZ2_9BACT</name>
<keyword evidence="6" id="KW-0862">Zinc</keyword>
<keyword evidence="7" id="KW-0482">Metalloprotease</keyword>
<comment type="caution">
    <text evidence="12">The sequence shown here is derived from an EMBL/GenBank/DDBJ whole genome shotgun (WGS) entry which is preliminary data.</text>
</comment>
<feature type="coiled-coil region" evidence="9">
    <location>
        <begin position="35"/>
        <end position="62"/>
    </location>
</feature>
<dbReference type="Gene3D" id="2.60.40.10">
    <property type="entry name" value="Immunoglobulins"/>
    <property type="match status" value="1"/>
</dbReference>
<evidence type="ECO:0000256" key="9">
    <source>
        <dbReference type="SAM" id="Coils"/>
    </source>
</evidence>
<dbReference type="RefSeq" id="WP_081155403.1">
    <property type="nucleotide sequence ID" value="NZ_LVYD01000102.1"/>
</dbReference>
<dbReference type="Pfam" id="PF05572">
    <property type="entry name" value="Peptidase_M43"/>
    <property type="match status" value="1"/>
</dbReference>
<evidence type="ECO:0000256" key="6">
    <source>
        <dbReference type="ARBA" id="ARBA00022833"/>
    </source>
</evidence>
<dbReference type="GO" id="GO:0046872">
    <property type="term" value="F:metal ion binding"/>
    <property type="evidence" value="ECO:0007669"/>
    <property type="project" value="UniProtKB-KW"/>
</dbReference>
<keyword evidence="5" id="KW-0378">Hydrolase</keyword>
<evidence type="ECO:0000256" key="7">
    <source>
        <dbReference type="ARBA" id="ARBA00023049"/>
    </source>
</evidence>
<evidence type="ECO:0000259" key="10">
    <source>
        <dbReference type="Pfam" id="PF05572"/>
    </source>
</evidence>
<evidence type="ECO:0000256" key="8">
    <source>
        <dbReference type="ARBA" id="ARBA00023157"/>
    </source>
</evidence>
<evidence type="ECO:0000256" key="5">
    <source>
        <dbReference type="ARBA" id="ARBA00022801"/>
    </source>
</evidence>
<evidence type="ECO:0000256" key="2">
    <source>
        <dbReference type="ARBA" id="ARBA00022670"/>
    </source>
</evidence>
<dbReference type="InterPro" id="IPR026444">
    <property type="entry name" value="Secre_tail"/>
</dbReference>
<evidence type="ECO:0000313" key="13">
    <source>
        <dbReference type="Proteomes" id="UP000192796"/>
    </source>
</evidence>